<accession>A0A9P6H1L7</accession>
<keyword evidence="1" id="KW-0732">Signal</keyword>
<evidence type="ECO:0000313" key="2">
    <source>
        <dbReference type="EMBL" id="KAF9765013.1"/>
    </source>
</evidence>
<comment type="caution">
    <text evidence="2">The sequence shown here is derived from an EMBL/GenBank/DDBJ whole genome shotgun (WGS) entry which is preliminary data.</text>
</comment>
<dbReference type="AlphaFoldDB" id="A0A9P6H1L7"/>
<sequence length="317" mass="37536">MHRYIIIVLVILNTVLGKLEYKSKCFINNIPCWEASNAVNYKTKNRDKRFNKYVAGYGINLLTGITTSFQDIPGELAKMNHNNLYNLNIGPMNMFQNFLKPNMIFRILIGEHNKSESKTYKSTLLYIDSDGRVVTVTRKLNKIIKTLLYIWMITHDLLRIEEEDQYRQRYLMEQEDNESTLAISDINGIRRNCRVLRGPEMVLENISDEDIRVYKNNIMISIRKHLTLQEREAFSNALDQEILLLPSIKQFESYRRIFERLYDALKCKMYKKYESFPIYKILNNRSCDEDSLGPKKSKEIVKDEFARKYLEVYVESD</sequence>
<protein>
    <submittedName>
        <fullName evidence="2">Uncharacterized protein</fullName>
    </submittedName>
</protein>
<feature type="signal peptide" evidence="1">
    <location>
        <begin position="1"/>
        <end position="17"/>
    </location>
</feature>
<gene>
    <name evidence="2" type="ORF">NGRA_0058</name>
</gene>
<dbReference type="EMBL" id="SBJO01000002">
    <property type="protein sequence ID" value="KAF9765013.1"/>
    <property type="molecule type" value="Genomic_DNA"/>
</dbReference>
<evidence type="ECO:0000256" key="1">
    <source>
        <dbReference type="SAM" id="SignalP"/>
    </source>
</evidence>
<evidence type="ECO:0000313" key="3">
    <source>
        <dbReference type="Proteomes" id="UP000740883"/>
    </source>
</evidence>
<keyword evidence="3" id="KW-1185">Reference proteome</keyword>
<proteinExistence type="predicted"/>
<dbReference type="Proteomes" id="UP000740883">
    <property type="component" value="Unassembled WGS sequence"/>
</dbReference>
<feature type="chain" id="PRO_5040231061" evidence="1">
    <location>
        <begin position="18"/>
        <end position="317"/>
    </location>
</feature>
<reference evidence="2 3" key="1">
    <citation type="journal article" date="2020" name="Genome Biol. Evol.">
        <title>Comparative genomics of strictly vertically transmitted, feminizing microsporidia endosymbionts of amphipod crustaceans.</title>
        <authorList>
            <person name="Cormier A."/>
            <person name="Chebbi M.A."/>
            <person name="Giraud I."/>
            <person name="Wattier R."/>
            <person name="Teixeira M."/>
            <person name="Gilbert C."/>
            <person name="Rigaud T."/>
            <person name="Cordaux R."/>
        </authorList>
    </citation>
    <scope>NUCLEOTIDE SEQUENCE [LARGE SCALE GENOMIC DNA]</scope>
    <source>
        <strain evidence="2 3">Ou3-Ou53</strain>
    </source>
</reference>
<organism evidence="2 3">
    <name type="scientific">Nosema granulosis</name>
    <dbReference type="NCBI Taxonomy" id="83296"/>
    <lineage>
        <taxon>Eukaryota</taxon>
        <taxon>Fungi</taxon>
        <taxon>Fungi incertae sedis</taxon>
        <taxon>Microsporidia</taxon>
        <taxon>Nosematidae</taxon>
        <taxon>Nosema</taxon>
    </lineage>
</organism>
<name>A0A9P6H1L7_9MICR</name>